<comment type="caution">
    <text evidence="2">The sequence shown here is derived from an EMBL/GenBank/DDBJ whole genome shotgun (WGS) entry which is preliminary data.</text>
</comment>
<proteinExistence type="predicted"/>
<reference evidence="2 3" key="1">
    <citation type="submission" date="2020-10" db="EMBL/GenBank/DDBJ databases">
        <title>The Coptis chinensis genome and diversification of protoberbering-type alkaloids.</title>
        <authorList>
            <person name="Wang B."/>
            <person name="Shu S."/>
            <person name="Song C."/>
            <person name="Liu Y."/>
        </authorList>
    </citation>
    <scope>NUCLEOTIDE SEQUENCE [LARGE SCALE GENOMIC DNA]</scope>
    <source>
        <strain evidence="2">HL-2020</strain>
        <tissue evidence="2">Leaf</tissue>
    </source>
</reference>
<keyword evidence="3" id="KW-1185">Reference proteome</keyword>
<accession>A0A835MB05</accession>
<feature type="region of interest" description="Disordered" evidence="1">
    <location>
        <begin position="340"/>
        <end position="361"/>
    </location>
</feature>
<feature type="compositionally biased region" description="Low complexity" evidence="1">
    <location>
        <begin position="125"/>
        <end position="140"/>
    </location>
</feature>
<dbReference type="AlphaFoldDB" id="A0A835MB05"/>
<evidence type="ECO:0000256" key="1">
    <source>
        <dbReference type="SAM" id="MobiDB-lite"/>
    </source>
</evidence>
<gene>
    <name evidence="2" type="ORF">IFM89_027798</name>
</gene>
<name>A0A835MB05_9MAGN</name>
<evidence type="ECO:0000313" key="2">
    <source>
        <dbReference type="EMBL" id="KAF9625930.1"/>
    </source>
</evidence>
<feature type="region of interest" description="Disordered" evidence="1">
    <location>
        <begin position="125"/>
        <end position="144"/>
    </location>
</feature>
<dbReference type="Proteomes" id="UP000631114">
    <property type="component" value="Unassembled WGS sequence"/>
</dbReference>
<organism evidence="2 3">
    <name type="scientific">Coptis chinensis</name>
    <dbReference type="NCBI Taxonomy" id="261450"/>
    <lineage>
        <taxon>Eukaryota</taxon>
        <taxon>Viridiplantae</taxon>
        <taxon>Streptophyta</taxon>
        <taxon>Embryophyta</taxon>
        <taxon>Tracheophyta</taxon>
        <taxon>Spermatophyta</taxon>
        <taxon>Magnoliopsida</taxon>
        <taxon>Ranunculales</taxon>
        <taxon>Ranunculaceae</taxon>
        <taxon>Coptidoideae</taxon>
        <taxon>Coptis</taxon>
    </lineage>
</organism>
<sequence>MCGENHAHTKFGHPRRPHINGVGRQSLNPVYMDHSVIGVFCYNGGSLSIRIGLDSSIGGVAQELHEKWPELGLKCYNICFNRDEKDNLIESDGELYSLACYCFAKKIAIVETRVVVCVTSLITSSGSISTSSSSSSSSSVSGGGGGVVVVRKPFKSDFWARNFDGGVGQRFALGAPEFRYLSIANSNQMQSVKQLLISGIGFAYGGFSGFCIQAGIKGEEEHDAASNKLPSVSRQLETRMLKLNFLQALQDTQKAVLSISKTPSEAHVLIEGHSDEVTIEVADEVQHSKNVSEPFDGPSFDLRLTLSPSDKDEEKDVEGAKKPCSLVKRVKQNKERESKVISEDFTGDGRKKKKKGGTGKQTLVDDSTVRSLFDLKTCRYYVGLEETHREVIDTFFKIEDSG</sequence>
<evidence type="ECO:0000313" key="3">
    <source>
        <dbReference type="Proteomes" id="UP000631114"/>
    </source>
</evidence>
<protein>
    <submittedName>
        <fullName evidence="2">Uncharacterized protein</fullName>
    </submittedName>
</protein>
<dbReference type="EMBL" id="JADFTS010000001">
    <property type="protein sequence ID" value="KAF9625930.1"/>
    <property type="molecule type" value="Genomic_DNA"/>
</dbReference>